<dbReference type="Pfam" id="PF25912">
    <property type="entry name" value="DUF7964"/>
    <property type="match status" value="1"/>
</dbReference>
<name>A0A1M5QIE6_9EURY</name>
<evidence type="ECO:0000313" key="2">
    <source>
        <dbReference type="EMBL" id="SHH13862.1"/>
    </source>
</evidence>
<dbReference type="EMBL" id="FQWV01000004">
    <property type="protein sequence ID" value="SHH13862.1"/>
    <property type="molecule type" value="Genomic_DNA"/>
</dbReference>
<gene>
    <name evidence="2" type="ORF">SAMN05443636_1920</name>
</gene>
<dbReference type="OrthoDB" id="372877at2157"/>
<dbReference type="Proteomes" id="UP000184357">
    <property type="component" value="Unassembled WGS sequence"/>
</dbReference>
<evidence type="ECO:0000313" key="3">
    <source>
        <dbReference type="Proteomes" id="UP000184357"/>
    </source>
</evidence>
<keyword evidence="3" id="KW-1185">Reference proteome</keyword>
<sequence>MSLIDALPYPMGAAAVRSLTDADRIVEAHHEVIAQRSGTEVVPALLITTETRSYAVVEDREAERYRVLASGDRDDRDDVYAELREWATEQGYGGP</sequence>
<dbReference type="STRING" id="43928.SAMN05443636_1920"/>
<organism evidence="2 3">
    <name type="scientific">Halobaculum gomorrense</name>
    <dbReference type="NCBI Taxonomy" id="43928"/>
    <lineage>
        <taxon>Archaea</taxon>
        <taxon>Methanobacteriati</taxon>
        <taxon>Methanobacteriota</taxon>
        <taxon>Stenosarchaea group</taxon>
        <taxon>Halobacteria</taxon>
        <taxon>Halobacteriales</taxon>
        <taxon>Haloferacaceae</taxon>
        <taxon>Halobaculum</taxon>
    </lineage>
</organism>
<feature type="domain" description="DUF7964" evidence="1">
    <location>
        <begin position="3"/>
        <end position="86"/>
    </location>
</feature>
<accession>A0A1M5QIE6</accession>
<proteinExistence type="predicted"/>
<reference evidence="2 3" key="1">
    <citation type="submission" date="2016-11" db="EMBL/GenBank/DDBJ databases">
        <authorList>
            <person name="Jaros S."/>
            <person name="Januszkiewicz K."/>
            <person name="Wedrychowicz H."/>
        </authorList>
    </citation>
    <scope>NUCLEOTIDE SEQUENCE [LARGE SCALE GENOMIC DNA]</scope>
    <source>
        <strain evidence="2 3">DSM 9297</strain>
    </source>
</reference>
<dbReference type="InterPro" id="IPR058270">
    <property type="entry name" value="DUF7964"/>
</dbReference>
<evidence type="ECO:0000259" key="1">
    <source>
        <dbReference type="Pfam" id="PF25912"/>
    </source>
</evidence>
<dbReference type="RefSeq" id="WP_073308923.1">
    <property type="nucleotide sequence ID" value="NZ_FQWV01000004.1"/>
</dbReference>
<protein>
    <recommendedName>
        <fullName evidence="1">DUF7964 domain-containing protein</fullName>
    </recommendedName>
</protein>
<dbReference type="AlphaFoldDB" id="A0A1M5QIE6"/>